<organism evidence="2">
    <name type="scientific">Capitella teleta</name>
    <name type="common">Polychaete worm</name>
    <dbReference type="NCBI Taxonomy" id="283909"/>
    <lineage>
        <taxon>Eukaryota</taxon>
        <taxon>Metazoa</taxon>
        <taxon>Spiralia</taxon>
        <taxon>Lophotrochozoa</taxon>
        <taxon>Annelida</taxon>
        <taxon>Polychaeta</taxon>
        <taxon>Sedentaria</taxon>
        <taxon>Scolecida</taxon>
        <taxon>Capitellidae</taxon>
        <taxon>Capitella</taxon>
    </lineage>
</organism>
<feature type="compositionally biased region" description="Basic residues" evidence="1">
    <location>
        <begin position="22"/>
        <end position="32"/>
    </location>
</feature>
<name>R7T736_CAPTE</name>
<feature type="region of interest" description="Disordered" evidence="1">
    <location>
        <begin position="1"/>
        <end position="73"/>
    </location>
</feature>
<reference evidence="2 4" key="2">
    <citation type="journal article" date="2013" name="Nature">
        <title>Insights into bilaterian evolution from three spiralian genomes.</title>
        <authorList>
            <person name="Simakov O."/>
            <person name="Marletaz F."/>
            <person name="Cho S.J."/>
            <person name="Edsinger-Gonzales E."/>
            <person name="Havlak P."/>
            <person name="Hellsten U."/>
            <person name="Kuo D.H."/>
            <person name="Larsson T."/>
            <person name="Lv J."/>
            <person name="Arendt D."/>
            <person name="Savage R."/>
            <person name="Osoegawa K."/>
            <person name="de Jong P."/>
            <person name="Grimwood J."/>
            <person name="Chapman J.A."/>
            <person name="Shapiro H."/>
            <person name="Aerts A."/>
            <person name="Otillar R.P."/>
            <person name="Terry A.Y."/>
            <person name="Boore J.L."/>
            <person name="Grigoriev I.V."/>
            <person name="Lindberg D.R."/>
            <person name="Seaver E.C."/>
            <person name="Weisblat D.A."/>
            <person name="Putnam N.H."/>
            <person name="Rokhsar D.S."/>
        </authorList>
    </citation>
    <scope>NUCLEOTIDE SEQUENCE</scope>
    <source>
        <strain evidence="2 4">I ESC-2004</strain>
    </source>
</reference>
<keyword evidence="4" id="KW-1185">Reference proteome</keyword>
<sequence length="147" mass="16814">MKLKGPKGKGNKSGKATSASARNKKLDKKRRERSAQSEEDLAKAAEEAQKANDELKAKAEEEKKKNKKKEEKRFYPIAPDGYIPNSVIRQFMKPKEEPKPVEEEPIWKLPVLTFSLICLLGWIRLAGKFRTCSLARVPMVLKTIYER</sequence>
<dbReference type="EMBL" id="AMQN01032857">
    <property type="status" value="NOT_ANNOTATED_CDS"/>
    <property type="molecule type" value="Genomic_DNA"/>
</dbReference>
<evidence type="ECO:0000313" key="2">
    <source>
        <dbReference type="EMBL" id="ELT89213.1"/>
    </source>
</evidence>
<dbReference type="Proteomes" id="UP000014760">
    <property type="component" value="Unassembled WGS sequence"/>
</dbReference>
<reference evidence="4" key="1">
    <citation type="submission" date="2012-12" db="EMBL/GenBank/DDBJ databases">
        <authorList>
            <person name="Hellsten U."/>
            <person name="Grimwood J."/>
            <person name="Chapman J.A."/>
            <person name="Shapiro H."/>
            <person name="Aerts A."/>
            <person name="Otillar R.P."/>
            <person name="Terry A.Y."/>
            <person name="Boore J.L."/>
            <person name="Simakov O."/>
            <person name="Marletaz F."/>
            <person name="Cho S.-J."/>
            <person name="Edsinger-Gonzales E."/>
            <person name="Havlak P."/>
            <person name="Kuo D.-H."/>
            <person name="Larsson T."/>
            <person name="Lv J."/>
            <person name="Arendt D."/>
            <person name="Savage R."/>
            <person name="Osoegawa K."/>
            <person name="de Jong P."/>
            <person name="Lindberg D.R."/>
            <person name="Seaver E.C."/>
            <person name="Weisblat D.A."/>
            <person name="Putnam N.H."/>
            <person name="Grigoriev I.V."/>
            <person name="Rokhsar D.S."/>
        </authorList>
    </citation>
    <scope>NUCLEOTIDE SEQUENCE</scope>
    <source>
        <strain evidence="4">I ESC-2004</strain>
    </source>
</reference>
<gene>
    <name evidence="2" type="ORF">CAPTEDRAFT_201285</name>
</gene>
<dbReference type="EnsemblMetazoa" id="CapteT201285">
    <property type="protein sequence ID" value="CapteP201285"/>
    <property type="gene ID" value="CapteG201285"/>
</dbReference>
<protein>
    <submittedName>
        <fullName evidence="2 3">Uncharacterized protein</fullName>
    </submittedName>
</protein>
<evidence type="ECO:0000313" key="3">
    <source>
        <dbReference type="EnsemblMetazoa" id="CapteP201285"/>
    </source>
</evidence>
<feature type="compositionally biased region" description="Basic residues" evidence="1">
    <location>
        <begin position="1"/>
        <end position="12"/>
    </location>
</feature>
<dbReference type="HOGENOM" id="CLU_1769847_0_0_1"/>
<evidence type="ECO:0000313" key="4">
    <source>
        <dbReference type="Proteomes" id="UP000014760"/>
    </source>
</evidence>
<proteinExistence type="predicted"/>
<dbReference type="EMBL" id="KB311471">
    <property type="protein sequence ID" value="ELT89213.1"/>
    <property type="molecule type" value="Genomic_DNA"/>
</dbReference>
<reference evidence="3" key="3">
    <citation type="submission" date="2015-06" db="UniProtKB">
        <authorList>
            <consortium name="EnsemblMetazoa"/>
        </authorList>
    </citation>
    <scope>IDENTIFICATION</scope>
</reference>
<accession>R7T736</accession>
<dbReference type="AlphaFoldDB" id="R7T736"/>
<evidence type="ECO:0000256" key="1">
    <source>
        <dbReference type="SAM" id="MobiDB-lite"/>
    </source>
</evidence>
<feature type="compositionally biased region" description="Basic and acidic residues" evidence="1">
    <location>
        <begin position="33"/>
        <end position="73"/>
    </location>
</feature>